<evidence type="ECO:0000256" key="6">
    <source>
        <dbReference type="SAM" id="MobiDB-lite"/>
    </source>
</evidence>
<proteinExistence type="predicted"/>
<organism evidence="7 8">
    <name type="scientific">Malassezia cuniculi</name>
    <dbReference type="NCBI Taxonomy" id="948313"/>
    <lineage>
        <taxon>Eukaryota</taxon>
        <taxon>Fungi</taxon>
        <taxon>Dikarya</taxon>
        <taxon>Basidiomycota</taxon>
        <taxon>Ustilaginomycotina</taxon>
        <taxon>Malasseziomycetes</taxon>
        <taxon>Malasseziales</taxon>
        <taxon>Malasseziaceae</taxon>
        <taxon>Malassezia</taxon>
    </lineage>
</organism>
<evidence type="ECO:0000256" key="1">
    <source>
        <dbReference type="ARBA" id="ARBA00004123"/>
    </source>
</evidence>
<gene>
    <name evidence="7" type="primary">SPP1</name>
    <name evidence="7" type="ORF">MCUN1_001245</name>
</gene>
<keyword evidence="4" id="KW-0862">Zinc</keyword>
<evidence type="ECO:0000313" key="8">
    <source>
        <dbReference type="Proteomes" id="UP001219933"/>
    </source>
</evidence>
<keyword evidence="5" id="KW-0539">Nucleus</keyword>
<dbReference type="PANTHER" id="PTHR46174:SF1">
    <property type="entry name" value="CXXC-TYPE ZINC FINGER PROTEIN 1"/>
    <property type="match status" value="1"/>
</dbReference>
<dbReference type="EMBL" id="CP119878">
    <property type="protein sequence ID" value="WFD34404.1"/>
    <property type="molecule type" value="Genomic_DNA"/>
</dbReference>
<dbReference type="GO" id="GO:0008270">
    <property type="term" value="F:zinc ion binding"/>
    <property type="evidence" value="ECO:0007669"/>
    <property type="project" value="UniProtKB-KW"/>
</dbReference>
<dbReference type="InterPro" id="IPR037869">
    <property type="entry name" value="Spp1/CFP1"/>
</dbReference>
<dbReference type="GO" id="GO:0048188">
    <property type="term" value="C:Set1C/COMPASS complex"/>
    <property type="evidence" value="ECO:0007669"/>
    <property type="project" value="InterPro"/>
</dbReference>
<feature type="region of interest" description="Disordered" evidence="6">
    <location>
        <begin position="159"/>
        <end position="187"/>
    </location>
</feature>
<dbReference type="GO" id="GO:0045893">
    <property type="term" value="P:positive regulation of DNA-templated transcription"/>
    <property type="evidence" value="ECO:0007669"/>
    <property type="project" value="TreeGrafter"/>
</dbReference>
<evidence type="ECO:0000256" key="3">
    <source>
        <dbReference type="ARBA" id="ARBA00022771"/>
    </source>
</evidence>
<dbReference type="Proteomes" id="UP001219933">
    <property type="component" value="Chromosome 2"/>
</dbReference>
<accession>A0AAF0ESQ0</accession>
<dbReference type="AlphaFoldDB" id="A0AAF0ESQ0"/>
<dbReference type="PANTHER" id="PTHR46174">
    <property type="entry name" value="CXXC-TYPE ZINC FINGER PROTEIN 1"/>
    <property type="match status" value="1"/>
</dbReference>
<keyword evidence="3" id="KW-0863">Zinc-finger</keyword>
<evidence type="ECO:0000256" key="2">
    <source>
        <dbReference type="ARBA" id="ARBA00022723"/>
    </source>
</evidence>
<keyword evidence="8" id="KW-1185">Reference proteome</keyword>
<sequence length="230" mass="25025">MSQDNVVLIDVYICPTCEAHTPTRTSYKPRCARTGCKKAARPPISRYCSDACGIAAVYARAKATSARQELYTQVASANNRRGTAEWHGTWPEEARQQAASRSEAIAAAQTALDVIEIRARILQHAEDRQTSLVGDSGPLCGFDERLCWSDEALKRWADAGGSLDESGPKPSTEPGTEPGTGTGTGLVCEVPKRKCKRHTDWSVIRGTDVEVNREMQTQLLAELSEQVCSA</sequence>
<evidence type="ECO:0000313" key="7">
    <source>
        <dbReference type="EMBL" id="WFD34404.1"/>
    </source>
</evidence>
<evidence type="ECO:0000256" key="4">
    <source>
        <dbReference type="ARBA" id="ARBA00022833"/>
    </source>
</evidence>
<keyword evidence="2" id="KW-0479">Metal-binding</keyword>
<name>A0AAF0ESQ0_9BASI</name>
<protein>
    <submittedName>
        <fullName evidence="7">COMPASS (Complex proteins associated with Set1p) component</fullName>
    </submittedName>
</protein>
<reference evidence="7" key="1">
    <citation type="submission" date="2023-03" db="EMBL/GenBank/DDBJ databases">
        <title>Mating type loci evolution in Malassezia.</title>
        <authorList>
            <person name="Coelho M.A."/>
        </authorList>
    </citation>
    <scope>NUCLEOTIDE SEQUENCE</scope>
    <source>
        <strain evidence="7">CBS 11721</strain>
    </source>
</reference>
<evidence type="ECO:0000256" key="5">
    <source>
        <dbReference type="ARBA" id="ARBA00023242"/>
    </source>
</evidence>
<comment type="subcellular location">
    <subcellularLocation>
        <location evidence="1">Nucleus</location>
    </subcellularLocation>
</comment>